<sequence length="185" mass="21006">MDNEYFRSLSVELLSEAGSYRNYEETDPFPSHKTIIQPLLKNSFYGCVFGLKKDSALYLSNADILISDKGKFRFDLSKECVAGHEYLWNVRGWERGSIIILLKNDVDFSEIFKHTYRPSFSNNPNAGNSLSAIKKCKAEAALGNVAICFPASNGSEWMQIYATGVGWERILQQAEANCQQKEYYL</sequence>
<dbReference type="RefSeq" id="WP_113618222.1">
    <property type="nucleotide sequence ID" value="NZ_QFFJ01000002.1"/>
</dbReference>
<dbReference type="Proteomes" id="UP000253410">
    <property type="component" value="Unassembled WGS sequence"/>
</dbReference>
<name>A0A365XTN1_9BACT</name>
<dbReference type="EMBL" id="QFFJ01000002">
    <property type="protein sequence ID" value="RBL89478.1"/>
    <property type="molecule type" value="Genomic_DNA"/>
</dbReference>
<reference evidence="1 2" key="1">
    <citation type="submission" date="2018-05" db="EMBL/GenBank/DDBJ databases">
        <title>Chitinophaga sp. K3CV102501T nov., isolated from isolated from a monsoon evergreen broad-leaved forest soil.</title>
        <authorList>
            <person name="Lv Y."/>
        </authorList>
    </citation>
    <scope>NUCLEOTIDE SEQUENCE [LARGE SCALE GENOMIC DNA]</scope>
    <source>
        <strain evidence="1 2">GDMCC 1.1325</strain>
    </source>
</reference>
<dbReference type="AlphaFoldDB" id="A0A365XTN1"/>
<accession>A0A365XTN1</accession>
<organism evidence="1 2">
    <name type="scientific">Chitinophaga flava</name>
    <dbReference type="NCBI Taxonomy" id="2259036"/>
    <lineage>
        <taxon>Bacteria</taxon>
        <taxon>Pseudomonadati</taxon>
        <taxon>Bacteroidota</taxon>
        <taxon>Chitinophagia</taxon>
        <taxon>Chitinophagales</taxon>
        <taxon>Chitinophagaceae</taxon>
        <taxon>Chitinophaga</taxon>
    </lineage>
</organism>
<keyword evidence="2" id="KW-1185">Reference proteome</keyword>
<dbReference type="OrthoDB" id="2987733at2"/>
<proteinExistence type="predicted"/>
<protein>
    <submittedName>
        <fullName evidence="1">Uncharacterized protein</fullName>
    </submittedName>
</protein>
<evidence type="ECO:0000313" key="1">
    <source>
        <dbReference type="EMBL" id="RBL89478.1"/>
    </source>
</evidence>
<gene>
    <name evidence="1" type="ORF">DF182_23475</name>
</gene>
<evidence type="ECO:0000313" key="2">
    <source>
        <dbReference type="Proteomes" id="UP000253410"/>
    </source>
</evidence>
<comment type="caution">
    <text evidence="1">The sequence shown here is derived from an EMBL/GenBank/DDBJ whole genome shotgun (WGS) entry which is preliminary data.</text>
</comment>